<feature type="transmembrane region" description="Helical" evidence="1">
    <location>
        <begin position="68"/>
        <end position="88"/>
    </location>
</feature>
<evidence type="ECO:0008006" key="4">
    <source>
        <dbReference type="Google" id="ProtNLM"/>
    </source>
</evidence>
<organism evidence="2 3">
    <name type="scientific">Humisphaera borealis</name>
    <dbReference type="NCBI Taxonomy" id="2807512"/>
    <lineage>
        <taxon>Bacteria</taxon>
        <taxon>Pseudomonadati</taxon>
        <taxon>Planctomycetota</taxon>
        <taxon>Phycisphaerae</taxon>
        <taxon>Tepidisphaerales</taxon>
        <taxon>Tepidisphaeraceae</taxon>
        <taxon>Humisphaera</taxon>
    </lineage>
</organism>
<feature type="transmembrane region" description="Helical" evidence="1">
    <location>
        <begin position="368"/>
        <end position="393"/>
    </location>
</feature>
<dbReference type="Proteomes" id="UP000593765">
    <property type="component" value="Chromosome"/>
</dbReference>
<dbReference type="RefSeq" id="WP_206294383.1">
    <property type="nucleotide sequence ID" value="NZ_CP063458.1"/>
</dbReference>
<feature type="transmembrane region" description="Helical" evidence="1">
    <location>
        <begin position="36"/>
        <end position="56"/>
    </location>
</feature>
<evidence type="ECO:0000256" key="1">
    <source>
        <dbReference type="SAM" id="Phobius"/>
    </source>
</evidence>
<reference evidence="2 3" key="1">
    <citation type="submission" date="2020-10" db="EMBL/GenBank/DDBJ databases">
        <title>Wide distribution of Phycisphaera-like planctomycetes from WD2101 soil group in peatlands and genome analysis of the first cultivated representative.</title>
        <authorList>
            <person name="Dedysh S.N."/>
            <person name="Beletsky A.V."/>
            <person name="Ivanova A."/>
            <person name="Kulichevskaya I.S."/>
            <person name="Suzina N.E."/>
            <person name="Philippov D.A."/>
            <person name="Rakitin A.L."/>
            <person name="Mardanov A.V."/>
            <person name="Ravin N.V."/>
        </authorList>
    </citation>
    <scope>NUCLEOTIDE SEQUENCE [LARGE SCALE GENOMIC DNA]</scope>
    <source>
        <strain evidence="2 3">M1803</strain>
    </source>
</reference>
<feature type="transmembrane region" description="Helical" evidence="1">
    <location>
        <begin position="488"/>
        <end position="504"/>
    </location>
</feature>
<feature type="transmembrane region" description="Helical" evidence="1">
    <location>
        <begin position="172"/>
        <end position="192"/>
    </location>
</feature>
<feature type="transmembrane region" description="Helical" evidence="1">
    <location>
        <begin position="510"/>
        <end position="531"/>
    </location>
</feature>
<evidence type="ECO:0000313" key="2">
    <source>
        <dbReference type="EMBL" id="QOV91203.1"/>
    </source>
</evidence>
<accession>A0A7M2X0J7</accession>
<feature type="transmembrane region" description="Helical" evidence="1">
    <location>
        <begin position="139"/>
        <end position="160"/>
    </location>
</feature>
<keyword evidence="1" id="KW-0472">Membrane</keyword>
<keyword evidence="3" id="KW-1185">Reference proteome</keyword>
<dbReference type="AlphaFoldDB" id="A0A7M2X0J7"/>
<feature type="transmembrane region" description="Helical" evidence="1">
    <location>
        <begin position="199"/>
        <end position="218"/>
    </location>
</feature>
<sequence length="543" mass="59026">MSRSERFTDACRATLLILAVFAVGQAIHIRDGEYDGIAIRWIGVALAGTLAAMLLPGLPGREKLLRPATLGGAAAITLAAAACLIQLLRSPPSGWNEWSNDLKLDDERNLLIFRTGLGFAAAAITALFAADLKWWQKGIAVLLVGAMVGLAVVIRVPAFYVLPGDRGIDYDAMPSAAFHALYTAATTSLLMLISRKGRWAISFAAFLVLHLLLGIWMVRSCPNPHIDVYVFQQLGAKALLAGDNPYAVTYPDIYAATDQAQDREVYGKGLSKDGQLAFGFPYPPLSLLLSTAGYFVGGDHRYAQAVAIPLAALLLAFARPGRWGGLAAILLLLTPRAFFIIGRGWTEPFVVLMLALVIFTAYRKPRLLPIALGLFLASKQYLVFAVPLAWLLVPNPRDWKAAVRLIGGALLVAAVVTLPLALWDLKSFWHSTVTVQQVAPFREDALSWLVWWYQRSPIKDVKPEAWIAFAVAIPVLVLALAICPRNPAGFCLAIAAVYLPFIAFNKQAFANYYFFVIGAMVCALSALRPLVEEVQPSPKNCSP</sequence>
<protein>
    <recommendedName>
        <fullName evidence="4">DUF2029 domain-containing protein</fullName>
    </recommendedName>
</protein>
<feature type="transmembrane region" description="Helical" evidence="1">
    <location>
        <begin position="465"/>
        <end position="483"/>
    </location>
</feature>
<keyword evidence="1" id="KW-1133">Transmembrane helix</keyword>
<proteinExistence type="predicted"/>
<gene>
    <name evidence="2" type="ORF">IPV69_07535</name>
</gene>
<feature type="transmembrane region" description="Helical" evidence="1">
    <location>
        <begin position="405"/>
        <end position="423"/>
    </location>
</feature>
<feature type="transmembrane region" description="Helical" evidence="1">
    <location>
        <begin position="345"/>
        <end position="362"/>
    </location>
</feature>
<keyword evidence="1" id="KW-0812">Transmembrane</keyword>
<dbReference type="KEGG" id="hbs:IPV69_07535"/>
<dbReference type="EMBL" id="CP063458">
    <property type="protein sequence ID" value="QOV91203.1"/>
    <property type="molecule type" value="Genomic_DNA"/>
</dbReference>
<evidence type="ECO:0000313" key="3">
    <source>
        <dbReference type="Proteomes" id="UP000593765"/>
    </source>
</evidence>
<feature type="transmembrane region" description="Helical" evidence="1">
    <location>
        <begin position="111"/>
        <end position="132"/>
    </location>
</feature>
<name>A0A7M2X0J7_9BACT</name>